<gene>
    <name evidence="1" type="ORF">LY71_11245</name>
</gene>
<protein>
    <submittedName>
        <fullName evidence="1">Uncharacterized protein</fullName>
    </submittedName>
</protein>
<organism evidence="1 2">
    <name type="scientific">Geodermatophilus tzadiensis</name>
    <dbReference type="NCBI Taxonomy" id="1137988"/>
    <lineage>
        <taxon>Bacteria</taxon>
        <taxon>Bacillati</taxon>
        <taxon>Actinomycetota</taxon>
        <taxon>Actinomycetes</taxon>
        <taxon>Geodermatophilales</taxon>
        <taxon>Geodermatophilaceae</taxon>
        <taxon>Geodermatophilus</taxon>
    </lineage>
</organism>
<reference evidence="1 2" key="1">
    <citation type="submission" date="2018-03" db="EMBL/GenBank/DDBJ databases">
        <title>Genomic Encyclopedia of Archaeal and Bacterial Type Strains, Phase II (KMG-II): from individual species to whole genera.</title>
        <authorList>
            <person name="Goeker M."/>
        </authorList>
    </citation>
    <scope>NUCLEOTIDE SEQUENCE [LARGE SCALE GENOMIC DNA]</scope>
    <source>
        <strain evidence="1 2">DSM 45416</strain>
    </source>
</reference>
<dbReference type="EMBL" id="PVTG01000012">
    <property type="protein sequence ID" value="PRY47690.1"/>
    <property type="molecule type" value="Genomic_DNA"/>
</dbReference>
<dbReference type="RefSeq" id="WP_106279241.1">
    <property type="nucleotide sequence ID" value="NZ_PVTG01000012.1"/>
</dbReference>
<sequence length="108" mass="11471">MPVFHITAHGVGREAMADLVRVHGVRVLPQTLHEDGDRARVDALADEAAIERLVGAGYQVDRHEDVDEAAREDVSQVGQGNRFAAELAAAVQAGAGQTGSTQAEEDRS</sequence>
<proteinExistence type="predicted"/>
<dbReference type="Proteomes" id="UP000239210">
    <property type="component" value="Unassembled WGS sequence"/>
</dbReference>
<evidence type="ECO:0000313" key="1">
    <source>
        <dbReference type="EMBL" id="PRY47690.1"/>
    </source>
</evidence>
<accession>A0A2T0TPR4</accession>
<keyword evidence="2" id="KW-1185">Reference proteome</keyword>
<evidence type="ECO:0000313" key="2">
    <source>
        <dbReference type="Proteomes" id="UP000239210"/>
    </source>
</evidence>
<comment type="caution">
    <text evidence="1">The sequence shown here is derived from an EMBL/GenBank/DDBJ whole genome shotgun (WGS) entry which is preliminary data.</text>
</comment>
<dbReference type="AlphaFoldDB" id="A0A2T0TPR4"/>
<name>A0A2T0TPR4_9ACTN</name>